<proteinExistence type="predicted"/>
<comment type="caution">
    <text evidence="1">The sequence shown here is derived from an EMBL/GenBank/DDBJ whole genome shotgun (WGS) entry which is preliminary data.</text>
</comment>
<dbReference type="Proteomes" id="UP000265566">
    <property type="component" value="Chromosome 7"/>
</dbReference>
<reference evidence="2" key="1">
    <citation type="journal article" date="2018" name="Nat. Plants">
        <title>Whole-genome landscape of Medicago truncatula symbiotic genes.</title>
        <authorList>
            <person name="Pecrix Y."/>
            <person name="Staton S.E."/>
            <person name="Sallet E."/>
            <person name="Lelandais-Briere C."/>
            <person name="Moreau S."/>
            <person name="Carrere S."/>
            <person name="Blein T."/>
            <person name="Jardinaud M.F."/>
            <person name="Latrasse D."/>
            <person name="Zouine M."/>
            <person name="Zahm M."/>
            <person name="Kreplak J."/>
            <person name="Mayjonade B."/>
            <person name="Satge C."/>
            <person name="Perez M."/>
            <person name="Cauet S."/>
            <person name="Marande W."/>
            <person name="Chantry-Darmon C."/>
            <person name="Lopez-Roques C."/>
            <person name="Bouchez O."/>
            <person name="Berard A."/>
            <person name="Debelle F."/>
            <person name="Munos S."/>
            <person name="Bendahmane A."/>
            <person name="Berges H."/>
            <person name="Niebel A."/>
            <person name="Buitink J."/>
            <person name="Frugier F."/>
            <person name="Benhamed M."/>
            <person name="Crespi M."/>
            <person name="Gouzy J."/>
            <person name="Gamas P."/>
        </authorList>
    </citation>
    <scope>NUCLEOTIDE SEQUENCE [LARGE SCALE GENOMIC DNA]</scope>
    <source>
        <strain evidence="2">cv. Jemalong A17</strain>
    </source>
</reference>
<accession>A0A396GYR1</accession>
<protein>
    <submittedName>
        <fullName evidence="1">Uncharacterized protein</fullName>
    </submittedName>
</protein>
<evidence type="ECO:0000313" key="2">
    <source>
        <dbReference type="Proteomes" id="UP000265566"/>
    </source>
</evidence>
<gene>
    <name evidence="1" type="ORF">MtrunA17_Chr7g0240031</name>
</gene>
<name>A0A396GYR1_MEDTR</name>
<dbReference type="EMBL" id="PSQE01000007">
    <property type="protein sequence ID" value="RHN46239.1"/>
    <property type="molecule type" value="Genomic_DNA"/>
</dbReference>
<sequence>MVFTINNLLQHTYINKLSCWSEVTHEKSKMNVQHTSQSRAERVSIRKVQNKFLYNSFGKFNQHDVVPTC</sequence>
<organism evidence="1 2">
    <name type="scientific">Medicago truncatula</name>
    <name type="common">Barrel medic</name>
    <name type="synonym">Medicago tribuloides</name>
    <dbReference type="NCBI Taxonomy" id="3880"/>
    <lineage>
        <taxon>Eukaryota</taxon>
        <taxon>Viridiplantae</taxon>
        <taxon>Streptophyta</taxon>
        <taxon>Embryophyta</taxon>
        <taxon>Tracheophyta</taxon>
        <taxon>Spermatophyta</taxon>
        <taxon>Magnoliopsida</taxon>
        <taxon>eudicotyledons</taxon>
        <taxon>Gunneridae</taxon>
        <taxon>Pentapetalae</taxon>
        <taxon>rosids</taxon>
        <taxon>fabids</taxon>
        <taxon>Fabales</taxon>
        <taxon>Fabaceae</taxon>
        <taxon>Papilionoideae</taxon>
        <taxon>50 kb inversion clade</taxon>
        <taxon>NPAAA clade</taxon>
        <taxon>Hologalegina</taxon>
        <taxon>IRL clade</taxon>
        <taxon>Trifolieae</taxon>
        <taxon>Medicago</taxon>
    </lineage>
</organism>
<evidence type="ECO:0000313" key="1">
    <source>
        <dbReference type="EMBL" id="RHN46239.1"/>
    </source>
</evidence>
<dbReference type="AlphaFoldDB" id="A0A396GYR1"/>
<dbReference type="Gramene" id="rna40697">
    <property type="protein sequence ID" value="RHN46239.1"/>
    <property type="gene ID" value="gene40697"/>
</dbReference>